<dbReference type="KEGG" id="gsn:YC6258_05597"/>
<dbReference type="AlphaFoldDB" id="A0A0C5W4T9"/>
<dbReference type="HOGENOM" id="CLU_3168672_0_0_6"/>
<organism evidence="1 2">
    <name type="scientific">Gynuella sunshinyii YC6258</name>
    <dbReference type="NCBI Taxonomy" id="1445510"/>
    <lineage>
        <taxon>Bacteria</taxon>
        <taxon>Pseudomonadati</taxon>
        <taxon>Pseudomonadota</taxon>
        <taxon>Gammaproteobacteria</taxon>
        <taxon>Oceanospirillales</taxon>
        <taxon>Saccharospirillaceae</taxon>
        <taxon>Gynuella</taxon>
    </lineage>
</organism>
<protein>
    <submittedName>
        <fullName evidence="1">Uncharacterized protein</fullName>
    </submittedName>
</protein>
<gene>
    <name evidence="1" type="ORF">YC6258_05597</name>
</gene>
<dbReference type="Proteomes" id="UP000032266">
    <property type="component" value="Chromosome"/>
</dbReference>
<accession>A0A0C5W4T9</accession>
<evidence type="ECO:0000313" key="1">
    <source>
        <dbReference type="EMBL" id="AJQ97624.1"/>
    </source>
</evidence>
<dbReference type="EMBL" id="CP007142">
    <property type="protein sequence ID" value="AJQ97624.1"/>
    <property type="molecule type" value="Genomic_DNA"/>
</dbReference>
<evidence type="ECO:0000313" key="2">
    <source>
        <dbReference type="Proteomes" id="UP000032266"/>
    </source>
</evidence>
<keyword evidence="2" id="KW-1185">Reference proteome</keyword>
<sequence length="47" mass="5491">MSCWDPEIKKCRPIIVDRAEPRKSVPVMRLRLAWKGQNGLLNKRRGS</sequence>
<name>A0A0C5W4T9_9GAMM</name>
<proteinExistence type="predicted"/>
<reference evidence="1 2" key="1">
    <citation type="submission" date="2014-01" db="EMBL/GenBank/DDBJ databases">
        <title>Full genme sequencing of cellulolytic bacterium Gynuella sunshinyii YC6258T gen. nov., sp. nov.</title>
        <authorList>
            <person name="Khan H."/>
            <person name="Chung E.J."/>
            <person name="Chung Y.R."/>
        </authorList>
    </citation>
    <scope>NUCLEOTIDE SEQUENCE [LARGE SCALE GENOMIC DNA]</scope>
    <source>
        <strain evidence="1 2">YC6258</strain>
    </source>
</reference>